<feature type="transmembrane region" description="Helical" evidence="7">
    <location>
        <begin position="46"/>
        <end position="66"/>
    </location>
</feature>
<gene>
    <name evidence="9" type="ORF">QBO96_22670</name>
</gene>
<accession>A0ABY8KG70</accession>
<sequence>MEMLVKEKGFSKDFIIMVAGQIISILGSALLRFALSLFVLDITGRADLFAVLFAISSLPVLLTPFGGAIADRFNRRNLMVLFDFISSGIVLIFFIVLLTNNHSVLWIGLVMVLLSFISAMYTPAVMASIPLLVSGQKLEQANGIVNGVQALAGVTAPVLGGILYGMLGLKLLVIVSGLLFFFTAIVEMFMTIPFVKRSYDGHLMPTLIKDMKEGFTYVVKQTFILKCTLLAALLNLLLTPLFIVGVPIILRVTMKSSDTLYGIGMGIIDFATILGALTMGYFAKKLRIHTLYIWVLMSAFLVIPMAMSVLPRALQIGYYPSYSLFIGCALIIAMMMTIISIYVMTLVQKETPNEQLGKVMAIMMAVSQCMAPLGQMGYGLLFEFFQANIYIPVFIISVCVLLLAFVTRRIWRLEVK</sequence>
<protein>
    <submittedName>
        <fullName evidence="9">MFS transporter</fullName>
    </submittedName>
</protein>
<evidence type="ECO:0000256" key="5">
    <source>
        <dbReference type="ARBA" id="ARBA00022989"/>
    </source>
</evidence>
<evidence type="ECO:0000256" key="2">
    <source>
        <dbReference type="ARBA" id="ARBA00022448"/>
    </source>
</evidence>
<feature type="transmembrane region" description="Helical" evidence="7">
    <location>
        <begin position="144"/>
        <end position="165"/>
    </location>
</feature>
<dbReference type="CDD" id="cd06173">
    <property type="entry name" value="MFS_MefA_like"/>
    <property type="match status" value="1"/>
</dbReference>
<feature type="transmembrane region" description="Helical" evidence="7">
    <location>
        <begin position="262"/>
        <end position="283"/>
    </location>
</feature>
<feature type="transmembrane region" description="Helical" evidence="7">
    <location>
        <begin position="359"/>
        <end position="381"/>
    </location>
</feature>
<organism evidence="9 10">
    <name type="scientific">Lysinibacillus capsici</name>
    <dbReference type="NCBI Taxonomy" id="2115968"/>
    <lineage>
        <taxon>Bacteria</taxon>
        <taxon>Bacillati</taxon>
        <taxon>Bacillota</taxon>
        <taxon>Bacilli</taxon>
        <taxon>Bacillales</taxon>
        <taxon>Bacillaceae</taxon>
        <taxon>Lysinibacillus</taxon>
    </lineage>
</organism>
<evidence type="ECO:0000256" key="1">
    <source>
        <dbReference type="ARBA" id="ARBA00004651"/>
    </source>
</evidence>
<dbReference type="Proteomes" id="UP001244564">
    <property type="component" value="Chromosome"/>
</dbReference>
<keyword evidence="3" id="KW-1003">Cell membrane</keyword>
<dbReference type="Gene3D" id="1.20.1250.20">
    <property type="entry name" value="MFS general substrate transporter like domains"/>
    <property type="match status" value="1"/>
</dbReference>
<keyword evidence="5 7" id="KW-1133">Transmembrane helix</keyword>
<feature type="transmembrane region" description="Helical" evidence="7">
    <location>
        <begin position="290"/>
        <end position="310"/>
    </location>
</feature>
<reference evidence="9 10" key="1">
    <citation type="submission" date="2023-04" db="EMBL/GenBank/DDBJ databases">
        <title>Genomic of Lysinibacillus capsici TSBLM.</title>
        <authorList>
            <person name="Hu X.S."/>
            <person name="Yu C.H."/>
        </authorList>
    </citation>
    <scope>NUCLEOTIDE SEQUENCE [LARGE SCALE GENOMIC DNA]</scope>
    <source>
        <strain evidence="9 10">TSBLM</strain>
    </source>
</reference>
<evidence type="ECO:0000256" key="6">
    <source>
        <dbReference type="ARBA" id="ARBA00023136"/>
    </source>
</evidence>
<name>A0ABY8KG70_9BACI</name>
<keyword evidence="6 7" id="KW-0472">Membrane</keyword>
<feature type="transmembrane region" description="Helical" evidence="7">
    <location>
        <begin position="78"/>
        <end position="98"/>
    </location>
</feature>
<dbReference type="InterPro" id="IPR020846">
    <property type="entry name" value="MFS_dom"/>
</dbReference>
<dbReference type="InterPro" id="IPR011701">
    <property type="entry name" value="MFS"/>
</dbReference>
<keyword evidence="10" id="KW-1185">Reference proteome</keyword>
<evidence type="ECO:0000313" key="10">
    <source>
        <dbReference type="Proteomes" id="UP001244564"/>
    </source>
</evidence>
<evidence type="ECO:0000313" key="9">
    <source>
        <dbReference type="EMBL" id="WGF38487.1"/>
    </source>
</evidence>
<evidence type="ECO:0000256" key="3">
    <source>
        <dbReference type="ARBA" id="ARBA00022475"/>
    </source>
</evidence>
<dbReference type="Pfam" id="PF07690">
    <property type="entry name" value="MFS_1"/>
    <property type="match status" value="1"/>
</dbReference>
<feature type="transmembrane region" description="Helical" evidence="7">
    <location>
        <begin position="14"/>
        <end position="40"/>
    </location>
</feature>
<evidence type="ECO:0000259" key="8">
    <source>
        <dbReference type="PROSITE" id="PS50850"/>
    </source>
</evidence>
<feature type="transmembrane region" description="Helical" evidence="7">
    <location>
        <begin position="171"/>
        <end position="195"/>
    </location>
</feature>
<evidence type="ECO:0000256" key="4">
    <source>
        <dbReference type="ARBA" id="ARBA00022692"/>
    </source>
</evidence>
<comment type="subcellular location">
    <subcellularLocation>
        <location evidence="1">Cell membrane</location>
        <topology evidence="1">Multi-pass membrane protein</topology>
    </subcellularLocation>
</comment>
<dbReference type="SUPFAM" id="SSF103473">
    <property type="entry name" value="MFS general substrate transporter"/>
    <property type="match status" value="1"/>
</dbReference>
<keyword evidence="2" id="KW-0813">Transport</keyword>
<keyword evidence="4 7" id="KW-0812">Transmembrane</keyword>
<dbReference type="PROSITE" id="PS50850">
    <property type="entry name" value="MFS"/>
    <property type="match status" value="1"/>
</dbReference>
<dbReference type="PANTHER" id="PTHR43266">
    <property type="entry name" value="MACROLIDE-EFFLUX PROTEIN"/>
    <property type="match status" value="1"/>
</dbReference>
<proteinExistence type="predicted"/>
<feature type="transmembrane region" description="Helical" evidence="7">
    <location>
        <begin position="104"/>
        <end position="132"/>
    </location>
</feature>
<dbReference type="RefSeq" id="WP_103117756.1">
    <property type="nucleotide sequence ID" value="NZ_CP122283.1"/>
</dbReference>
<feature type="transmembrane region" description="Helical" evidence="7">
    <location>
        <begin position="229"/>
        <end position="250"/>
    </location>
</feature>
<feature type="transmembrane region" description="Helical" evidence="7">
    <location>
        <begin position="387"/>
        <end position="406"/>
    </location>
</feature>
<dbReference type="PANTHER" id="PTHR43266:SF9">
    <property type="entry name" value="PERMEASE, MAJOR FACILITATOR SUPERFAMILY-RELATED"/>
    <property type="match status" value="1"/>
</dbReference>
<evidence type="ECO:0000256" key="7">
    <source>
        <dbReference type="SAM" id="Phobius"/>
    </source>
</evidence>
<dbReference type="InterPro" id="IPR036259">
    <property type="entry name" value="MFS_trans_sf"/>
</dbReference>
<feature type="domain" description="Major facilitator superfamily (MFS) profile" evidence="8">
    <location>
        <begin position="1"/>
        <end position="195"/>
    </location>
</feature>
<dbReference type="EMBL" id="CP122283">
    <property type="protein sequence ID" value="WGF38487.1"/>
    <property type="molecule type" value="Genomic_DNA"/>
</dbReference>
<feature type="transmembrane region" description="Helical" evidence="7">
    <location>
        <begin position="322"/>
        <end position="347"/>
    </location>
</feature>